<evidence type="ECO:0000256" key="1">
    <source>
        <dbReference type="SAM" id="MobiDB-lite"/>
    </source>
</evidence>
<sequence length="239" mass="25711">MILVCIALSAGCAAPAEKEAPEDTAVDSQALECSRECILAMVNRQLSLMGEFGNEAEFERALRELVAIGPAVVPVVVEVYKEWSVSAPPDSAESARPGEMRWRAAHLLGLLGFREAIDPLNAIATIPLPDPLKDEHLFADEYRVCLRAIAGLERLHAAAELRAIHAAGGLLRNPAAASLYALGIDVGGIRLIDARRALAEDVADTKDYNPNAGREAQPEKPGSREFRVTPRTDTPATTR</sequence>
<dbReference type="EMBL" id="JEMB01003114">
    <property type="protein sequence ID" value="KYF75501.1"/>
    <property type="molecule type" value="Genomic_DNA"/>
</dbReference>
<comment type="caution">
    <text evidence="2">The sequence shown here is derived from an EMBL/GenBank/DDBJ whole genome shotgun (WGS) entry which is preliminary data.</text>
</comment>
<organism evidence="2 3">
    <name type="scientific">Sorangium cellulosum</name>
    <name type="common">Polyangium cellulosum</name>
    <dbReference type="NCBI Taxonomy" id="56"/>
    <lineage>
        <taxon>Bacteria</taxon>
        <taxon>Pseudomonadati</taxon>
        <taxon>Myxococcota</taxon>
        <taxon>Polyangia</taxon>
        <taxon>Polyangiales</taxon>
        <taxon>Polyangiaceae</taxon>
        <taxon>Sorangium</taxon>
    </lineage>
</organism>
<dbReference type="Proteomes" id="UP000075635">
    <property type="component" value="Unassembled WGS sequence"/>
</dbReference>
<name>A0A150R5R4_SORCE</name>
<feature type="region of interest" description="Disordered" evidence="1">
    <location>
        <begin position="203"/>
        <end position="239"/>
    </location>
</feature>
<feature type="compositionally biased region" description="Basic and acidic residues" evidence="1">
    <location>
        <begin position="216"/>
        <end position="230"/>
    </location>
</feature>
<proteinExistence type="predicted"/>
<dbReference type="AlphaFoldDB" id="A0A150R5R4"/>
<evidence type="ECO:0000313" key="3">
    <source>
        <dbReference type="Proteomes" id="UP000075635"/>
    </source>
</evidence>
<accession>A0A150R5R4</accession>
<protein>
    <submittedName>
        <fullName evidence="2">Uncharacterized protein</fullName>
    </submittedName>
</protein>
<reference evidence="2 3" key="1">
    <citation type="submission" date="2014-02" db="EMBL/GenBank/DDBJ databases">
        <title>The small core and large imbalanced accessory genome model reveals a collaborative survival strategy of Sorangium cellulosum strains in nature.</title>
        <authorList>
            <person name="Han K."/>
            <person name="Peng R."/>
            <person name="Blom J."/>
            <person name="Li Y.-Z."/>
        </authorList>
    </citation>
    <scope>NUCLEOTIDE SEQUENCE [LARGE SCALE GENOMIC DNA]</scope>
    <source>
        <strain evidence="2 3">So0011-07</strain>
    </source>
</reference>
<evidence type="ECO:0000313" key="2">
    <source>
        <dbReference type="EMBL" id="KYF75501.1"/>
    </source>
</evidence>
<gene>
    <name evidence="2" type="ORF">BE17_27920</name>
</gene>